<dbReference type="VEuPathDB" id="VectorBase:SCAU000436"/>
<keyword evidence="1" id="KW-0472">Membrane</keyword>
<dbReference type="EnsemblMetazoa" id="SCAU000436-RA">
    <property type="protein sequence ID" value="SCAU000436-PA"/>
    <property type="gene ID" value="SCAU000436"/>
</dbReference>
<accession>A0A1I8NMU4</accession>
<proteinExistence type="predicted"/>
<sequence>MAGAQPTERQADFLRPWLATNIVMVIMCIVMLVMTNDVMQIILGTMVLLFQGISWYPIYKLYHRYYDEGKARDEEHSSSDNFLMTNGGLESTAAPYYADIDAYPMRFHYEEPPPTYEQVMGIESQPPSFSDLHNCAGT</sequence>
<evidence type="ECO:0000313" key="3">
    <source>
        <dbReference type="Proteomes" id="UP000095300"/>
    </source>
</evidence>
<evidence type="ECO:0000313" key="2">
    <source>
        <dbReference type="EnsemblMetazoa" id="SCAU000436-PA"/>
    </source>
</evidence>
<feature type="transmembrane region" description="Helical" evidence="1">
    <location>
        <begin position="17"/>
        <end position="35"/>
    </location>
</feature>
<organism evidence="2 3">
    <name type="scientific">Stomoxys calcitrans</name>
    <name type="common">Stable fly</name>
    <name type="synonym">Conops calcitrans</name>
    <dbReference type="NCBI Taxonomy" id="35570"/>
    <lineage>
        <taxon>Eukaryota</taxon>
        <taxon>Metazoa</taxon>
        <taxon>Ecdysozoa</taxon>
        <taxon>Arthropoda</taxon>
        <taxon>Hexapoda</taxon>
        <taxon>Insecta</taxon>
        <taxon>Pterygota</taxon>
        <taxon>Neoptera</taxon>
        <taxon>Endopterygota</taxon>
        <taxon>Diptera</taxon>
        <taxon>Brachycera</taxon>
        <taxon>Muscomorpha</taxon>
        <taxon>Muscoidea</taxon>
        <taxon>Muscidae</taxon>
        <taxon>Stomoxys</taxon>
    </lineage>
</organism>
<keyword evidence="1" id="KW-1133">Transmembrane helix</keyword>
<dbReference type="AlphaFoldDB" id="A0A1I8NMU4"/>
<keyword evidence="1" id="KW-0812">Transmembrane</keyword>
<evidence type="ECO:0000256" key="1">
    <source>
        <dbReference type="SAM" id="Phobius"/>
    </source>
</evidence>
<reference evidence="2" key="1">
    <citation type="submission" date="2020-05" db="UniProtKB">
        <authorList>
            <consortium name="EnsemblMetazoa"/>
        </authorList>
    </citation>
    <scope>IDENTIFICATION</scope>
    <source>
        <strain evidence="2">USDA</strain>
    </source>
</reference>
<dbReference type="Proteomes" id="UP000095300">
    <property type="component" value="Unassembled WGS sequence"/>
</dbReference>
<feature type="transmembrane region" description="Helical" evidence="1">
    <location>
        <begin position="41"/>
        <end position="62"/>
    </location>
</feature>
<gene>
    <name evidence="2" type="primary">106092225</name>
</gene>
<keyword evidence="3" id="KW-1185">Reference proteome</keyword>
<dbReference type="OrthoDB" id="8083385at2759"/>
<name>A0A1I8NMU4_STOCA</name>
<protein>
    <submittedName>
        <fullName evidence="2">Uncharacterized protein</fullName>
    </submittedName>
</protein>